<feature type="domain" description="CX" evidence="4">
    <location>
        <begin position="147"/>
        <end position="206"/>
    </location>
</feature>
<dbReference type="EMBL" id="JABEBT010000013">
    <property type="protein sequence ID" value="KAF7638274.1"/>
    <property type="molecule type" value="Genomic_DNA"/>
</dbReference>
<dbReference type="InterPro" id="IPR002619">
    <property type="entry name" value="CX"/>
</dbReference>
<keyword evidence="2" id="KW-0472">Membrane</keyword>
<organism evidence="5 6">
    <name type="scientific">Meloidogyne graminicola</name>
    <dbReference type="NCBI Taxonomy" id="189291"/>
    <lineage>
        <taxon>Eukaryota</taxon>
        <taxon>Metazoa</taxon>
        <taxon>Ecdysozoa</taxon>
        <taxon>Nematoda</taxon>
        <taxon>Chromadorea</taxon>
        <taxon>Rhabditida</taxon>
        <taxon>Tylenchina</taxon>
        <taxon>Tylenchomorpha</taxon>
        <taxon>Tylenchoidea</taxon>
        <taxon>Meloidogynidae</taxon>
        <taxon>Meloidogyninae</taxon>
        <taxon>Meloidogyne</taxon>
    </lineage>
</organism>
<dbReference type="Proteomes" id="UP000605970">
    <property type="component" value="Unassembled WGS sequence"/>
</dbReference>
<feature type="transmembrane region" description="Helical" evidence="2">
    <location>
        <begin position="224"/>
        <end position="257"/>
    </location>
</feature>
<protein>
    <submittedName>
        <fullName evidence="5">CX domain-containing protein</fullName>
    </submittedName>
</protein>
<evidence type="ECO:0000256" key="3">
    <source>
        <dbReference type="SAM" id="SignalP"/>
    </source>
</evidence>
<keyword evidence="6" id="KW-1185">Reference proteome</keyword>
<feature type="region of interest" description="Disordered" evidence="1">
    <location>
        <begin position="286"/>
        <end position="305"/>
    </location>
</feature>
<dbReference type="OrthoDB" id="5873947at2759"/>
<evidence type="ECO:0000313" key="5">
    <source>
        <dbReference type="EMBL" id="KAF7638274.1"/>
    </source>
</evidence>
<dbReference type="AlphaFoldDB" id="A0A8S9ZX05"/>
<dbReference type="Pfam" id="PF01705">
    <property type="entry name" value="CX"/>
    <property type="match status" value="1"/>
</dbReference>
<feature type="signal peptide" evidence="3">
    <location>
        <begin position="1"/>
        <end position="23"/>
    </location>
</feature>
<keyword evidence="2" id="KW-1133">Transmembrane helix</keyword>
<keyword evidence="3" id="KW-0732">Signal</keyword>
<dbReference type="PANTHER" id="PTHR47520:SF11">
    <property type="entry name" value="CX DOMAIN-CONTAINING PROTEIN"/>
    <property type="match status" value="1"/>
</dbReference>
<proteinExistence type="predicted"/>
<evidence type="ECO:0000256" key="1">
    <source>
        <dbReference type="SAM" id="MobiDB-lite"/>
    </source>
</evidence>
<sequence>MTSYNFWRTLFFFILIFTSEILGRRGGGGGGFGRGGGFGSRGSSAARSSSAKSGSGGGLFGGGGRSNTGTGHYSSSGKSGSHGGYYGGTGGGFSHSRYREKGYGSHSRSDMFKNMIVGAAAGYLTYQAGKAIIRSMSTPMMWNNRNYYWGQQYYPGGTSSSRTMCRMPIESGDLKFGNIYTPDGSRPKEIVWSCSYNEECCGYECCPGGYGYGSGHSRPGIGIGYATIIFVTAFFFITIVLIIILCICLVLVIKYFLDKRKNQMDNRTAEENRGEYQRADVNYKTNVQPSEAPPPYPSTGTNGYPVDIGFRYPPA</sequence>
<feature type="compositionally biased region" description="Low complexity" evidence="1">
    <location>
        <begin position="41"/>
        <end position="53"/>
    </location>
</feature>
<keyword evidence="2" id="KW-0812">Transmembrane</keyword>
<name>A0A8S9ZX05_9BILA</name>
<reference evidence="5" key="1">
    <citation type="journal article" date="2020" name="Ecol. Evol.">
        <title>Genome structure and content of the rice root-knot nematode (Meloidogyne graminicola).</title>
        <authorList>
            <person name="Phan N.T."/>
            <person name="Danchin E.G.J."/>
            <person name="Klopp C."/>
            <person name="Perfus-Barbeoch L."/>
            <person name="Kozlowski D.K."/>
            <person name="Koutsovoulos G.D."/>
            <person name="Lopez-Roques C."/>
            <person name="Bouchez O."/>
            <person name="Zahm M."/>
            <person name="Besnard G."/>
            <person name="Bellafiore S."/>
        </authorList>
    </citation>
    <scope>NUCLEOTIDE SEQUENCE</scope>
    <source>
        <strain evidence="5">VN-18</strain>
    </source>
</reference>
<feature type="chain" id="PRO_5035734746" evidence="3">
    <location>
        <begin position="24"/>
        <end position="315"/>
    </location>
</feature>
<evidence type="ECO:0000256" key="2">
    <source>
        <dbReference type="SAM" id="Phobius"/>
    </source>
</evidence>
<comment type="caution">
    <text evidence="5">The sequence shown here is derived from an EMBL/GenBank/DDBJ whole genome shotgun (WGS) entry which is preliminary data.</text>
</comment>
<accession>A0A8S9ZX05</accession>
<feature type="region of interest" description="Disordered" evidence="1">
    <location>
        <begin position="38"/>
        <end position="61"/>
    </location>
</feature>
<evidence type="ECO:0000259" key="4">
    <source>
        <dbReference type="Pfam" id="PF01705"/>
    </source>
</evidence>
<dbReference type="PANTHER" id="PTHR47520">
    <property type="entry name" value="CX DOMAIN-CONTAINING PROTEIN-RELATED"/>
    <property type="match status" value="1"/>
</dbReference>
<evidence type="ECO:0000313" key="6">
    <source>
        <dbReference type="Proteomes" id="UP000605970"/>
    </source>
</evidence>
<gene>
    <name evidence="5" type="ORF">Mgra_00002248</name>
</gene>